<evidence type="ECO:0000313" key="1">
    <source>
        <dbReference type="EMBL" id="GHJ87242.1"/>
    </source>
</evidence>
<proteinExistence type="predicted"/>
<dbReference type="EMBL" id="BLZA01000021">
    <property type="protein sequence ID" value="GHJ87242.1"/>
    <property type="molecule type" value="Genomic_DNA"/>
</dbReference>
<organism evidence="1 2">
    <name type="scientific">Naganishia liquefaciens</name>
    <dbReference type="NCBI Taxonomy" id="104408"/>
    <lineage>
        <taxon>Eukaryota</taxon>
        <taxon>Fungi</taxon>
        <taxon>Dikarya</taxon>
        <taxon>Basidiomycota</taxon>
        <taxon>Agaricomycotina</taxon>
        <taxon>Tremellomycetes</taxon>
        <taxon>Filobasidiales</taxon>
        <taxon>Filobasidiaceae</taxon>
        <taxon>Naganishia</taxon>
    </lineage>
</organism>
<name>A0A8H3TU68_9TREE</name>
<sequence length="140" mass="15381">MKAIADVFVNLNLHAPDPARWSQEAFVDGVWEKSVAKGFRNLLGHRLGNLEQGRLKLLDLIVCARFPQLQAYKIQTIHIGGTKQDLGLIARLFIDGSSITWQTQQKLPDGSSISDPPLTDCYVANGKPLQLSEEGVSGAR</sequence>
<comment type="caution">
    <text evidence="1">The sequence shown here is derived from an EMBL/GenBank/DDBJ whole genome shotgun (WGS) entry which is preliminary data.</text>
</comment>
<gene>
    <name evidence="1" type="ORF">NliqN6_3644</name>
</gene>
<evidence type="ECO:0000313" key="2">
    <source>
        <dbReference type="Proteomes" id="UP000620104"/>
    </source>
</evidence>
<reference evidence="1" key="1">
    <citation type="submission" date="2020-07" db="EMBL/GenBank/DDBJ databases">
        <title>Draft Genome Sequence of a Deep-Sea Yeast, Naganishia (Cryptococcus) liquefaciens strain N6.</title>
        <authorList>
            <person name="Han Y.W."/>
            <person name="Kajitani R."/>
            <person name="Morimoto H."/>
            <person name="Parhat M."/>
            <person name="Tsubouchi H."/>
            <person name="Bakenova O."/>
            <person name="Ogata M."/>
            <person name="Argunhan B."/>
            <person name="Aoki R."/>
            <person name="Kajiwara S."/>
            <person name="Itoh T."/>
            <person name="Iwasaki H."/>
        </authorList>
    </citation>
    <scope>NUCLEOTIDE SEQUENCE</scope>
    <source>
        <strain evidence="1">N6</strain>
    </source>
</reference>
<dbReference type="AlphaFoldDB" id="A0A8H3TU68"/>
<accession>A0A8H3TU68</accession>
<dbReference type="Proteomes" id="UP000620104">
    <property type="component" value="Unassembled WGS sequence"/>
</dbReference>
<protein>
    <submittedName>
        <fullName evidence="1">Uncharacterized protein</fullName>
    </submittedName>
</protein>
<dbReference type="OrthoDB" id="2594410at2759"/>
<keyword evidence="2" id="KW-1185">Reference proteome</keyword>